<evidence type="ECO:0000313" key="2">
    <source>
        <dbReference type="EMBL" id="CAI0412979.1"/>
    </source>
</evidence>
<protein>
    <recommendedName>
        <fullName evidence="4">Replication factor A C-terminal domain-containing protein</fullName>
    </recommendedName>
</protein>
<gene>
    <name evidence="2" type="ORF">LITE_LOCUS15763</name>
</gene>
<dbReference type="SUPFAM" id="SSF50249">
    <property type="entry name" value="Nucleic acid-binding proteins"/>
    <property type="match status" value="1"/>
</dbReference>
<feature type="compositionally biased region" description="Polar residues" evidence="1">
    <location>
        <begin position="394"/>
        <end position="404"/>
    </location>
</feature>
<evidence type="ECO:0008006" key="4">
    <source>
        <dbReference type="Google" id="ProtNLM"/>
    </source>
</evidence>
<dbReference type="PANTHER" id="PTHR47165:SF4">
    <property type="entry name" value="OS03G0429900 PROTEIN"/>
    <property type="match status" value="1"/>
</dbReference>
<organism evidence="2 3">
    <name type="scientific">Linum tenue</name>
    <dbReference type="NCBI Taxonomy" id="586396"/>
    <lineage>
        <taxon>Eukaryota</taxon>
        <taxon>Viridiplantae</taxon>
        <taxon>Streptophyta</taxon>
        <taxon>Embryophyta</taxon>
        <taxon>Tracheophyta</taxon>
        <taxon>Spermatophyta</taxon>
        <taxon>Magnoliopsida</taxon>
        <taxon>eudicotyledons</taxon>
        <taxon>Gunneridae</taxon>
        <taxon>Pentapetalae</taxon>
        <taxon>rosids</taxon>
        <taxon>fabids</taxon>
        <taxon>Malpighiales</taxon>
        <taxon>Linaceae</taxon>
        <taxon>Linum</taxon>
    </lineage>
</organism>
<sequence length="488" mass="52340">MDGTAPIIVAFTSLNLSIWRGNVGASNTSATRIVILPPVPQAQSLALHFGDVVGTIGVVPTEYDTPEKAVIVYRESFKTIPELQIVQSTSTMGGKFRCKGKIIDIDMSRDWCYLGCAVCCKAAVRRDAPFWCEKCDATVHPHQLKQCFRVRLMLHDGSAFAPFVVLGQTAETLLGVSASALFAAAPDRGGGYPPEIECLIGKDYTFLVNLPVGQVSDPMEDFVVFGVEKDEQPISAGKKQYGPCFQKRIASTIATVAEIMPASQQTSLASSSMTVCGSPTKRLRDTNSSISMIAEPVTEETKEFRAPRPMQTLDMSKFVGPSVAAAFNSVLSAANTPATPIKPPESSTTGRVLSNLQSPVSAGLSSPLEGITIATPSSSNKKKEKIGDVDQLESHQLLSRTNDAPGSIGMGKGNVHKKPLSSAALAKIIPPSMLPINPLDQPLAKVKLEKLESSQKKRKKNSKDSDELSISHLKARVSKSKVVVKKLF</sequence>
<dbReference type="InterPro" id="IPR012340">
    <property type="entry name" value="NA-bd_OB-fold"/>
</dbReference>
<dbReference type="PANTHER" id="PTHR47165">
    <property type="entry name" value="OS03G0429900 PROTEIN"/>
    <property type="match status" value="1"/>
</dbReference>
<dbReference type="Proteomes" id="UP001154282">
    <property type="component" value="Unassembled WGS sequence"/>
</dbReference>
<evidence type="ECO:0000313" key="3">
    <source>
        <dbReference type="Proteomes" id="UP001154282"/>
    </source>
</evidence>
<evidence type="ECO:0000256" key="1">
    <source>
        <dbReference type="SAM" id="MobiDB-lite"/>
    </source>
</evidence>
<dbReference type="Gene3D" id="2.40.50.140">
    <property type="entry name" value="Nucleic acid-binding proteins"/>
    <property type="match status" value="1"/>
</dbReference>
<feature type="region of interest" description="Disordered" evidence="1">
    <location>
        <begin position="452"/>
        <end position="471"/>
    </location>
</feature>
<name>A0AAV0JWE1_9ROSI</name>
<proteinExistence type="predicted"/>
<comment type="caution">
    <text evidence="2">The sequence shown here is derived from an EMBL/GenBank/DDBJ whole genome shotgun (WGS) entry which is preliminary data.</text>
</comment>
<reference evidence="2" key="1">
    <citation type="submission" date="2022-08" db="EMBL/GenBank/DDBJ databases">
        <authorList>
            <person name="Gutierrez-Valencia J."/>
        </authorList>
    </citation>
    <scope>NUCLEOTIDE SEQUENCE</scope>
</reference>
<accession>A0AAV0JWE1</accession>
<dbReference type="AlphaFoldDB" id="A0AAV0JWE1"/>
<feature type="region of interest" description="Disordered" evidence="1">
    <location>
        <begin position="373"/>
        <end position="415"/>
    </location>
</feature>
<keyword evidence="3" id="KW-1185">Reference proteome</keyword>
<dbReference type="InterPro" id="IPR047192">
    <property type="entry name" value="Euk_RPA1_DBD_C"/>
</dbReference>
<dbReference type="CDD" id="cd04476">
    <property type="entry name" value="RPA1_DBD_C"/>
    <property type="match status" value="1"/>
</dbReference>
<dbReference type="EMBL" id="CAMGYJ010000005">
    <property type="protein sequence ID" value="CAI0412979.1"/>
    <property type="molecule type" value="Genomic_DNA"/>
</dbReference>